<feature type="region of interest" description="Disordered" evidence="1">
    <location>
        <begin position="1"/>
        <end position="32"/>
    </location>
</feature>
<proteinExistence type="predicted"/>
<dbReference type="RefSeq" id="WP_369084775.1">
    <property type="nucleotide sequence ID" value="NZ_JBFSHR010000050.1"/>
</dbReference>
<feature type="compositionally biased region" description="Basic residues" evidence="1">
    <location>
        <begin position="73"/>
        <end position="84"/>
    </location>
</feature>
<dbReference type="Proteomes" id="UP001560267">
    <property type="component" value="Unassembled WGS sequence"/>
</dbReference>
<feature type="compositionally biased region" description="Low complexity" evidence="1">
    <location>
        <begin position="17"/>
        <end position="32"/>
    </location>
</feature>
<evidence type="ECO:0000313" key="2">
    <source>
        <dbReference type="EMBL" id="MEX6430398.1"/>
    </source>
</evidence>
<keyword evidence="3" id="KW-1185">Reference proteome</keyword>
<gene>
    <name evidence="2" type="ORF">AB6A68_11225</name>
</gene>
<dbReference type="EMBL" id="JBFSHR010000050">
    <property type="protein sequence ID" value="MEX6430398.1"/>
    <property type="molecule type" value="Genomic_DNA"/>
</dbReference>
<feature type="non-terminal residue" evidence="2">
    <location>
        <position position="1"/>
    </location>
</feature>
<name>A0ABV3Y4A9_9ACTN</name>
<reference evidence="2 3" key="1">
    <citation type="submission" date="2024-07" db="EMBL/GenBank/DDBJ databases">
        <title>Draft Genome Sequence of Ferrimicrobium acidiphilum Strain YE2023, Isolated from a Pulp of Bioleach Reactor.</title>
        <authorList>
            <person name="Elkina Y.A."/>
            <person name="Bulaeva A.G."/>
            <person name="Beletsky A.V."/>
            <person name="Mardanov A.V."/>
        </authorList>
    </citation>
    <scope>NUCLEOTIDE SEQUENCE [LARGE SCALE GENOMIC DNA]</scope>
    <source>
        <strain evidence="2 3">YE2023</strain>
    </source>
</reference>
<evidence type="ECO:0000256" key="1">
    <source>
        <dbReference type="SAM" id="MobiDB-lite"/>
    </source>
</evidence>
<feature type="region of interest" description="Disordered" evidence="1">
    <location>
        <begin position="59"/>
        <end position="84"/>
    </location>
</feature>
<dbReference type="NCBIfam" id="NF033572">
    <property type="entry name" value="transpos_ISKra4"/>
    <property type="match status" value="1"/>
</dbReference>
<comment type="caution">
    <text evidence="2">The sequence shown here is derived from an EMBL/GenBank/DDBJ whole genome shotgun (WGS) entry which is preliminary data.</text>
</comment>
<sequence length="348" mass="38693">GSDRVDFVVRPECDRGSLAPMSPSSQSQPWSVPISEKDTTLLVLSVDGKGIVMRPEALRGATKKAADDASSKLKGRLSRGEKRGRKRMAEIGAVYDVTPVPRKPTDIMASRDDEQVKGPEANHKWLCASVLEDAAPVIGDVFDEAERRDPEHLRTWVALVDGNNHQIERIKAQALKRKINVTIIIDLIHVLEYLWTATWCFFDEGDPRAEAWVRTRALVILDGGARNVAAGIRRRASSEGLMASDRKGADACARYLTNKAAYLDYPTALAGGWPIATGIIEGACRHIVKDSFDVTGARWSVDGAEAILKLRVVRSNGDFDDYWRFHLFREHERVHRSRYANNVIPRAA</sequence>
<organism evidence="2 3">
    <name type="scientific">Ferrimicrobium acidiphilum</name>
    <dbReference type="NCBI Taxonomy" id="121039"/>
    <lineage>
        <taxon>Bacteria</taxon>
        <taxon>Bacillati</taxon>
        <taxon>Actinomycetota</taxon>
        <taxon>Acidimicrobiia</taxon>
        <taxon>Acidimicrobiales</taxon>
        <taxon>Acidimicrobiaceae</taxon>
        <taxon>Ferrimicrobium</taxon>
    </lineage>
</organism>
<protein>
    <submittedName>
        <fullName evidence="2">ISKra4 family transposase</fullName>
    </submittedName>
</protein>
<feature type="compositionally biased region" description="Basic and acidic residues" evidence="1">
    <location>
        <begin position="1"/>
        <end position="15"/>
    </location>
</feature>
<accession>A0ABV3Y4A9</accession>
<evidence type="ECO:0000313" key="3">
    <source>
        <dbReference type="Proteomes" id="UP001560267"/>
    </source>
</evidence>